<evidence type="ECO:0000313" key="3">
    <source>
        <dbReference type="EMBL" id="MBI2677613.1"/>
    </source>
</evidence>
<dbReference type="AlphaFoldDB" id="A0A932A7J6"/>
<accession>A0A932A7J6</accession>
<dbReference type="Gene3D" id="3.90.550.10">
    <property type="entry name" value="Spore Coat Polysaccharide Biosynthesis Protein SpsA, Chain A"/>
    <property type="match status" value="1"/>
</dbReference>
<dbReference type="InterPro" id="IPR029044">
    <property type="entry name" value="Nucleotide-diphossugar_trans"/>
</dbReference>
<evidence type="ECO:0000259" key="2">
    <source>
        <dbReference type="Pfam" id="PF00535"/>
    </source>
</evidence>
<feature type="transmembrane region" description="Helical" evidence="1">
    <location>
        <begin position="281"/>
        <end position="299"/>
    </location>
</feature>
<dbReference type="SUPFAM" id="SSF53448">
    <property type="entry name" value="Nucleotide-diphospho-sugar transferases"/>
    <property type="match status" value="1"/>
</dbReference>
<dbReference type="InterPro" id="IPR001173">
    <property type="entry name" value="Glyco_trans_2-like"/>
</dbReference>
<dbReference type="PANTHER" id="PTHR43646">
    <property type="entry name" value="GLYCOSYLTRANSFERASE"/>
    <property type="match status" value="1"/>
</dbReference>
<organism evidence="3 4">
    <name type="scientific">Candidatus Korobacter versatilis</name>
    <dbReference type="NCBI Taxonomy" id="658062"/>
    <lineage>
        <taxon>Bacteria</taxon>
        <taxon>Pseudomonadati</taxon>
        <taxon>Acidobacteriota</taxon>
        <taxon>Terriglobia</taxon>
        <taxon>Terriglobales</taxon>
        <taxon>Candidatus Korobacteraceae</taxon>
        <taxon>Candidatus Korobacter</taxon>
    </lineage>
</organism>
<feature type="transmembrane region" description="Helical" evidence="1">
    <location>
        <begin position="305"/>
        <end position="324"/>
    </location>
</feature>
<dbReference type="Pfam" id="PF00535">
    <property type="entry name" value="Glycos_transf_2"/>
    <property type="match status" value="1"/>
</dbReference>
<reference evidence="3" key="1">
    <citation type="submission" date="2020-07" db="EMBL/GenBank/DDBJ databases">
        <title>Huge and variable diversity of episymbiotic CPR bacteria and DPANN archaea in groundwater ecosystems.</title>
        <authorList>
            <person name="He C.Y."/>
            <person name="Keren R."/>
            <person name="Whittaker M."/>
            <person name="Farag I.F."/>
            <person name="Doudna J."/>
            <person name="Cate J.H.D."/>
            <person name="Banfield J.F."/>
        </authorList>
    </citation>
    <scope>NUCLEOTIDE SEQUENCE</scope>
    <source>
        <strain evidence="3">NC_groundwater_580_Pr5_B-0.1um_64_19</strain>
    </source>
</reference>
<dbReference type="PANTHER" id="PTHR43646:SF3">
    <property type="entry name" value="SLR1566 PROTEIN"/>
    <property type="match status" value="1"/>
</dbReference>
<comment type="caution">
    <text evidence="3">The sequence shown here is derived from an EMBL/GenBank/DDBJ whole genome shotgun (WGS) entry which is preliminary data.</text>
</comment>
<sequence length="354" mass="38144">MSDRAISVAGQQSEPEVSVIVPARNEEACIGTCLVSLVGQTGVTRELILVDDGSTDRTREIAAGFPEVRVLEAGPRGDGWGGKSNALWRAAQQARGAWLLFTDADTVHLPGSLARAVAEAKAADVALLSYSPEQEVRGVWENAVMPVIFAELAARFRPQDVCDPKSAAAAANGQYLLIAREAYFAVGGHAGVATSLLEDVELARALKRSGRAIGFRFGGDAVRTRMYRNFPQLCEGWTKNLALLFPSTVGLALLRMAEFVVIVGTVAVAMSELLRARVAPAGLLAVVAVMFYSLFFARIRRAHFGMGASLLALLGLPVFSLLLLRSHIHYKVRKSVTWKGREYEVKQPAEAGPR</sequence>
<keyword evidence="1" id="KW-1133">Transmembrane helix</keyword>
<dbReference type="EMBL" id="JACPNR010000004">
    <property type="protein sequence ID" value="MBI2677613.1"/>
    <property type="molecule type" value="Genomic_DNA"/>
</dbReference>
<gene>
    <name evidence="3" type="ORF">HYX28_02405</name>
</gene>
<name>A0A932A7J6_9BACT</name>
<feature type="domain" description="Glycosyltransferase 2-like" evidence="2">
    <location>
        <begin position="18"/>
        <end position="143"/>
    </location>
</feature>
<evidence type="ECO:0000313" key="4">
    <source>
        <dbReference type="Proteomes" id="UP000779809"/>
    </source>
</evidence>
<evidence type="ECO:0000256" key="1">
    <source>
        <dbReference type="SAM" id="Phobius"/>
    </source>
</evidence>
<keyword evidence="1" id="KW-0812">Transmembrane</keyword>
<proteinExistence type="predicted"/>
<feature type="transmembrane region" description="Helical" evidence="1">
    <location>
        <begin position="241"/>
        <end position="269"/>
    </location>
</feature>
<keyword evidence="1" id="KW-0472">Membrane</keyword>
<protein>
    <submittedName>
        <fullName evidence="3">Glycosyltransferase</fullName>
    </submittedName>
</protein>
<dbReference type="Proteomes" id="UP000779809">
    <property type="component" value="Unassembled WGS sequence"/>
</dbReference>